<dbReference type="Proteomes" id="UP000321026">
    <property type="component" value="Unassembled WGS sequence"/>
</dbReference>
<proteinExistence type="predicted"/>
<sequence>MYTLAREWELETMNGYNQEAFKDFSKKVNALISADPELRATFKNLCSDCDPVVQETLDADKRLLEYLKNEPKSGAPDIGIIIASHFHTTIKEKIG</sequence>
<dbReference type="AlphaFoldDB" id="A0A5C7J3F8"/>
<accession>A0A5C7J3F8</accession>
<evidence type="ECO:0000313" key="1">
    <source>
        <dbReference type="EMBL" id="TXG76065.1"/>
    </source>
</evidence>
<gene>
    <name evidence="1" type="ORF">E6Q11_05450</name>
</gene>
<reference evidence="1 2" key="1">
    <citation type="submission" date="2018-09" db="EMBL/GenBank/DDBJ databases">
        <title>Metagenome Assembled Genomes from an Advanced Water Purification Facility.</title>
        <authorList>
            <person name="Stamps B.W."/>
            <person name="Spear J.R."/>
        </authorList>
    </citation>
    <scope>NUCLEOTIDE SEQUENCE [LARGE SCALE GENOMIC DNA]</scope>
    <source>
        <strain evidence="1">Bin_63_2</strain>
    </source>
</reference>
<dbReference type="EMBL" id="SSDS01000085">
    <property type="protein sequence ID" value="TXG76065.1"/>
    <property type="molecule type" value="Genomic_DNA"/>
</dbReference>
<name>A0A5C7J3F8_9BACT</name>
<evidence type="ECO:0000313" key="2">
    <source>
        <dbReference type="Proteomes" id="UP000321026"/>
    </source>
</evidence>
<comment type="caution">
    <text evidence="1">The sequence shown here is derived from an EMBL/GenBank/DDBJ whole genome shotgun (WGS) entry which is preliminary data.</text>
</comment>
<organism evidence="1 2">
    <name type="scientific">Candidatus Dojkabacteria bacterium</name>
    <dbReference type="NCBI Taxonomy" id="2099670"/>
    <lineage>
        <taxon>Bacteria</taxon>
        <taxon>Candidatus Dojkabacteria</taxon>
    </lineage>
</organism>
<protein>
    <submittedName>
        <fullName evidence="1">Uncharacterized protein</fullName>
    </submittedName>
</protein>